<sequence>MRLYARVRSRWSSRRHSGTQGAKVAQRRSTSVHCILPTGCADWGASMRQVSRYAAPQPSNPMDIEILLIAALYQAG</sequence>
<evidence type="ECO:0000313" key="3">
    <source>
        <dbReference type="Proteomes" id="UP000781710"/>
    </source>
</evidence>
<feature type="compositionally biased region" description="Basic residues" evidence="1">
    <location>
        <begin position="1"/>
        <end position="17"/>
    </location>
</feature>
<protein>
    <submittedName>
        <fullName evidence="2">Uncharacterized protein</fullName>
    </submittedName>
</protein>
<organism evidence="2 3">
    <name type="scientific">Pseudoxanthomonas japonensis</name>
    <dbReference type="NCBI Taxonomy" id="69284"/>
    <lineage>
        <taxon>Bacteria</taxon>
        <taxon>Pseudomonadati</taxon>
        <taxon>Pseudomonadota</taxon>
        <taxon>Gammaproteobacteria</taxon>
        <taxon>Lysobacterales</taxon>
        <taxon>Lysobacteraceae</taxon>
        <taxon>Pseudoxanthomonas</taxon>
    </lineage>
</organism>
<name>A0ABQ6ZKL3_9GAMM</name>
<evidence type="ECO:0000256" key="1">
    <source>
        <dbReference type="SAM" id="MobiDB-lite"/>
    </source>
</evidence>
<feature type="region of interest" description="Disordered" evidence="1">
    <location>
        <begin position="1"/>
        <end position="24"/>
    </location>
</feature>
<reference evidence="2 3" key="1">
    <citation type="submission" date="2017-10" db="EMBL/GenBank/DDBJ databases">
        <title>Whole genome sequencing of members of genus Pseudoxanthomonas.</title>
        <authorList>
            <person name="Kumar S."/>
            <person name="Bansal K."/>
            <person name="Kaur A."/>
            <person name="Patil P."/>
            <person name="Sharma S."/>
            <person name="Patil P.B."/>
        </authorList>
    </citation>
    <scope>NUCLEOTIDE SEQUENCE [LARGE SCALE GENOMIC DNA]</scope>
    <source>
        <strain evidence="2 3">DSM 17109</strain>
    </source>
</reference>
<proteinExistence type="predicted"/>
<accession>A0ABQ6ZKL3</accession>
<evidence type="ECO:0000313" key="2">
    <source>
        <dbReference type="EMBL" id="KAF1726740.1"/>
    </source>
</evidence>
<dbReference type="Proteomes" id="UP000781710">
    <property type="component" value="Unassembled WGS sequence"/>
</dbReference>
<gene>
    <name evidence="2" type="ORF">CSC78_04095</name>
</gene>
<dbReference type="EMBL" id="PDWW01000003">
    <property type="protein sequence ID" value="KAF1726740.1"/>
    <property type="molecule type" value="Genomic_DNA"/>
</dbReference>
<comment type="caution">
    <text evidence="2">The sequence shown here is derived from an EMBL/GenBank/DDBJ whole genome shotgun (WGS) entry which is preliminary data.</text>
</comment>
<keyword evidence="3" id="KW-1185">Reference proteome</keyword>